<dbReference type="InterPro" id="IPR058031">
    <property type="entry name" value="AAA_lid_NorR"/>
</dbReference>
<dbReference type="InterPro" id="IPR025662">
    <property type="entry name" value="Sigma_54_int_dom_ATP-bd_1"/>
</dbReference>
<dbReference type="PROSITE" id="PS00676">
    <property type="entry name" value="SIGMA54_INTERACT_2"/>
    <property type="match status" value="1"/>
</dbReference>
<dbReference type="PROSITE" id="PS00688">
    <property type="entry name" value="SIGMA54_INTERACT_3"/>
    <property type="match status" value="1"/>
</dbReference>
<keyword evidence="5" id="KW-0804">Transcription</keyword>
<feature type="domain" description="PAS" evidence="7">
    <location>
        <begin position="20"/>
        <end position="63"/>
    </location>
</feature>
<evidence type="ECO:0000259" key="6">
    <source>
        <dbReference type="PROSITE" id="PS50045"/>
    </source>
</evidence>
<dbReference type="Pfam" id="PF25601">
    <property type="entry name" value="AAA_lid_14"/>
    <property type="match status" value="1"/>
</dbReference>
<dbReference type="InterPro" id="IPR025944">
    <property type="entry name" value="Sigma_54_int_dom_CS"/>
</dbReference>
<dbReference type="OrthoDB" id="9804019at2"/>
<dbReference type="GO" id="GO:0005524">
    <property type="term" value="F:ATP binding"/>
    <property type="evidence" value="ECO:0007669"/>
    <property type="project" value="UniProtKB-KW"/>
</dbReference>
<evidence type="ECO:0000256" key="1">
    <source>
        <dbReference type="ARBA" id="ARBA00022741"/>
    </source>
</evidence>
<dbReference type="AlphaFoldDB" id="A0A177M3H5"/>
<dbReference type="PROSITE" id="PS50045">
    <property type="entry name" value="SIGMA54_INTERACT_4"/>
    <property type="match status" value="1"/>
</dbReference>
<dbReference type="SUPFAM" id="SSF52540">
    <property type="entry name" value="P-loop containing nucleoside triphosphate hydrolases"/>
    <property type="match status" value="1"/>
</dbReference>
<dbReference type="PRINTS" id="PR01590">
    <property type="entry name" value="HTHFIS"/>
</dbReference>
<sequence>MASSSPLFKRWLGQIGADQVVEVLTDLFESGAAFIVDSNSDILLWSKGAEQLFGLSATEAIGKPCKTALNCDSDNDPCNLAELGIVKSQAVRIHRPDGRTLNCYRTARAFYDSNGGFAGAIEFLQPSDTSPKQKPDDSDSFHGILSRDPAMKEAIKIIRNVAETEATVLIRGESGTGKEMVAHALHLESPRHYQPFLAINCAALTPSLLESELFGHVKGAFTGAVRNHAGLFQRANGGTLFLDEIAELPLELQAKLLRVIQERNFIPVGGDSAVSVDVRIIAATHRSLREEVKAGRFREDLMYRLRVVPIFLPPLRERRQDISLLLQHLIDRHNTQGHRHIDSIAPEAMRLLLDYRWPGNVRELNNVVEYAYAVGRDSELSIGDLPPEFREQLRPIATIDQHVAPRAKSQNEAELIREALENNPDNLEQAAQYAGMSRATFWRKRRKYGL</sequence>
<name>A0A177M3H5_METMH</name>
<dbReference type="SUPFAM" id="SSF46689">
    <property type="entry name" value="Homeodomain-like"/>
    <property type="match status" value="1"/>
</dbReference>
<evidence type="ECO:0000256" key="3">
    <source>
        <dbReference type="ARBA" id="ARBA00023015"/>
    </source>
</evidence>
<dbReference type="SMART" id="SM00382">
    <property type="entry name" value="AAA"/>
    <property type="match status" value="1"/>
</dbReference>
<keyword evidence="1" id="KW-0547">Nucleotide-binding</keyword>
<dbReference type="InterPro" id="IPR002078">
    <property type="entry name" value="Sigma_54_int"/>
</dbReference>
<evidence type="ECO:0000256" key="5">
    <source>
        <dbReference type="ARBA" id="ARBA00023163"/>
    </source>
</evidence>
<protein>
    <submittedName>
        <fullName evidence="8">Sigma-54-dependent Fis family transcriptional regulator</fullName>
    </submittedName>
</protein>
<dbReference type="Pfam" id="PF02954">
    <property type="entry name" value="HTH_8"/>
    <property type="match status" value="1"/>
</dbReference>
<dbReference type="InterPro" id="IPR009057">
    <property type="entry name" value="Homeodomain-like_sf"/>
</dbReference>
<dbReference type="InterPro" id="IPR025943">
    <property type="entry name" value="Sigma_54_int_dom_ATP-bd_2"/>
</dbReference>
<dbReference type="InterPro" id="IPR035965">
    <property type="entry name" value="PAS-like_dom_sf"/>
</dbReference>
<organism evidence="8 9">
    <name type="scientific">Methylomonas methanica</name>
    <dbReference type="NCBI Taxonomy" id="421"/>
    <lineage>
        <taxon>Bacteria</taxon>
        <taxon>Pseudomonadati</taxon>
        <taxon>Pseudomonadota</taxon>
        <taxon>Gammaproteobacteria</taxon>
        <taxon>Methylococcales</taxon>
        <taxon>Methylococcaceae</taxon>
        <taxon>Methylomonas</taxon>
    </lineage>
</organism>
<dbReference type="InterPro" id="IPR000014">
    <property type="entry name" value="PAS"/>
</dbReference>
<reference evidence="8 9" key="1">
    <citation type="submission" date="2016-03" db="EMBL/GenBank/DDBJ databases">
        <authorList>
            <person name="Ploux O."/>
        </authorList>
    </citation>
    <scope>NUCLEOTIDE SEQUENCE [LARGE SCALE GENOMIC DNA]</scope>
    <source>
        <strain evidence="8 9">R-45363</strain>
    </source>
</reference>
<dbReference type="Pfam" id="PF13426">
    <property type="entry name" value="PAS_9"/>
    <property type="match status" value="1"/>
</dbReference>
<accession>A0A177M3H5</accession>
<dbReference type="Gene3D" id="3.40.50.300">
    <property type="entry name" value="P-loop containing nucleotide triphosphate hydrolases"/>
    <property type="match status" value="1"/>
</dbReference>
<dbReference type="Pfam" id="PF00158">
    <property type="entry name" value="Sigma54_activat"/>
    <property type="match status" value="1"/>
</dbReference>
<evidence type="ECO:0000259" key="7">
    <source>
        <dbReference type="PROSITE" id="PS50112"/>
    </source>
</evidence>
<dbReference type="GO" id="GO:0006355">
    <property type="term" value="P:regulation of DNA-templated transcription"/>
    <property type="evidence" value="ECO:0007669"/>
    <property type="project" value="InterPro"/>
</dbReference>
<dbReference type="RefSeq" id="WP_064009859.1">
    <property type="nucleotide sequence ID" value="NZ_LUUG01000098.1"/>
</dbReference>
<dbReference type="Gene3D" id="3.30.450.20">
    <property type="entry name" value="PAS domain"/>
    <property type="match status" value="1"/>
</dbReference>
<proteinExistence type="predicted"/>
<dbReference type="EMBL" id="LUUG01000098">
    <property type="protein sequence ID" value="OAI00252.1"/>
    <property type="molecule type" value="Genomic_DNA"/>
</dbReference>
<dbReference type="PROSITE" id="PS00675">
    <property type="entry name" value="SIGMA54_INTERACT_1"/>
    <property type="match status" value="1"/>
</dbReference>
<gene>
    <name evidence="8" type="ORF">A1332_18890</name>
</gene>
<comment type="caution">
    <text evidence="8">The sequence shown here is derived from an EMBL/GenBank/DDBJ whole genome shotgun (WGS) entry which is preliminary data.</text>
</comment>
<dbReference type="CDD" id="cd00009">
    <property type="entry name" value="AAA"/>
    <property type="match status" value="1"/>
</dbReference>
<evidence type="ECO:0000256" key="4">
    <source>
        <dbReference type="ARBA" id="ARBA00023125"/>
    </source>
</evidence>
<evidence type="ECO:0000313" key="9">
    <source>
        <dbReference type="Proteomes" id="UP000078090"/>
    </source>
</evidence>
<dbReference type="Gene3D" id="1.10.10.60">
    <property type="entry name" value="Homeodomain-like"/>
    <property type="match status" value="1"/>
</dbReference>
<dbReference type="GO" id="GO:0043565">
    <property type="term" value="F:sequence-specific DNA binding"/>
    <property type="evidence" value="ECO:0007669"/>
    <property type="project" value="InterPro"/>
</dbReference>
<dbReference type="InterPro" id="IPR002197">
    <property type="entry name" value="HTH_Fis"/>
</dbReference>
<evidence type="ECO:0000313" key="8">
    <source>
        <dbReference type="EMBL" id="OAI00252.1"/>
    </source>
</evidence>
<feature type="domain" description="Sigma-54 factor interaction" evidence="6">
    <location>
        <begin position="144"/>
        <end position="373"/>
    </location>
</feature>
<dbReference type="SUPFAM" id="SSF55785">
    <property type="entry name" value="PYP-like sensor domain (PAS domain)"/>
    <property type="match status" value="1"/>
</dbReference>
<dbReference type="Proteomes" id="UP000078090">
    <property type="component" value="Unassembled WGS sequence"/>
</dbReference>
<dbReference type="FunFam" id="3.40.50.300:FF:000006">
    <property type="entry name" value="DNA-binding transcriptional regulator NtrC"/>
    <property type="match status" value="1"/>
</dbReference>
<evidence type="ECO:0000256" key="2">
    <source>
        <dbReference type="ARBA" id="ARBA00022840"/>
    </source>
</evidence>
<keyword evidence="4" id="KW-0238">DNA-binding</keyword>
<dbReference type="PANTHER" id="PTHR32071">
    <property type="entry name" value="TRANSCRIPTIONAL REGULATORY PROTEIN"/>
    <property type="match status" value="1"/>
</dbReference>
<dbReference type="NCBIfam" id="TIGR00229">
    <property type="entry name" value="sensory_box"/>
    <property type="match status" value="1"/>
</dbReference>
<dbReference type="InterPro" id="IPR027417">
    <property type="entry name" value="P-loop_NTPase"/>
</dbReference>
<dbReference type="CDD" id="cd00130">
    <property type="entry name" value="PAS"/>
    <property type="match status" value="1"/>
</dbReference>
<keyword evidence="2" id="KW-0067">ATP-binding</keyword>
<dbReference type="InterPro" id="IPR003593">
    <property type="entry name" value="AAA+_ATPase"/>
</dbReference>
<dbReference type="Gene3D" id="1.10.8.60">
    <property type="match status" value="1"/>
</dbReference>
<dbReference type="PROSITE" id="PS50112">
    <property type="entry name" value="PAS"/>
    <property type="match status" value="1"/>
</dbReference>
<keyword evidence="3" id="KW-0805">Transcription regulation</keyword>